<sequence>MSIALLYFFLVIIGVTITGFFITKIRIWKPKRTLVFVAVYFSCGLLAFVYLMFLSGDIAKAPSKEFLQEQRIANEQLSSDLKLRKFEGLKEEHLKFTKTFEATAENIEVIRNEAGQYLPIHISWAESGENKITVSYYETPLYLNGVYITPFVEEPRIEWNDNKLYIIEADTMVTVKSVHFSSQLLNIGFPSRNDDPLYNLIGQRILHLNVPKQFNIIDKDGWY</sequence>
<dbReference type="RefSeq" id="WP_191704821.1">
    <property type="nucleotide sequence ID" value="NZ_JACSPW010000015.1"/>
</dbReference>
<keyword evidence="2" id="KW-0413">Isomerase</keyword>
<keyword evidence="1" id="KW-0472">Membrane</keyword>
<feature type="transmembrane region" description="Helical" evidence="1">
    <location>
        <begin position="6"/>
        <end position="22"/>
    </location>
</feature>
<organism evidence="2 3">
    <name type="scientific">Solibacillus merdavium</name>
    <dbReference type="NCBI Taxonomy" id="2762218"/>
    <lineage>
        <taxon>Bacteria</taxon>
        <taxon>Bacillati</taxon>
        <taxon>Bacillota</taxon>
        <taxon>Bacilli</taxon>
        <taxon>Bacillales</taxon>
        <taxon>Caryophanaceae</taxon>
        <taxon>Solibacillus</taxon>
    </lineage>
</organism>
<name>A0ABR8XQU4_9BACL</name>
<proteinExistence type="predicted"/>
<evidence type="ECO:0000313" key="3">
    <source>
        <dbReference type="Proteomes" id="UP000600565"/>
    </source>
</evidence>
<evidence type="ECO:0000313" key="2">
    <source>
        <dbReference type="EMBL" id="MBD8034317.1"/>
    </source>
</evidence>
<reference evidence="2 3" key="1">
    <citation type="submission" date="2020-08" db="EMBL/GenBank/DDBJ databases">
        <title>A Genomic Blueprint of the Chicken Gut Microbiome.</title>
        <authorList>
            <person name="Gilroy R."/>
            <person name="Ravi A."/>
            <person name="Getino M."/>
            <person name="Pursley I."/>
            <person name="Horton D.L."/>
            <person name="Alikhan N.-F."/>
            <person name="Baker D."/>
            <person name="Gharbi K."/>
            <person name="Hall N."/>
            <person name="Watson M."/>
            <person name="Adriaenssens E.M."/>
            <person name="Foster-Nyarko E."/>
            <person name="Jarju S."/>
            <person name="Secka A."/>
            <person name="Antonio M."/>
            <person name="Oren A."/>
            <person name="Chaudhuri R."/>
            <person name="La Ragione R.M."/>
            <person name="Hildebrand F."/>
            <person name="Pallen M.J."/>
        </authorList>
    </citation>
    <scope>NUCLEOTIDE SEQUENCE [LARGE SCALE GENOMIC DNA]</scope>
    <source>
        <strain evidence="2 3">Sa1YVA6</strain>
    </source>
</reference>
<feature type="transmembrane region" description="Helical" evidence="1">
    <location>
        <begin position="34"/>
        <end position="53"/>
    </location>
</feature>
<dbReference type="EMBL" id="JACSPW010000015">
    <property type="protein sequence ID" value="MBD8034317.1"/>
    <property type="molecule type" value="Genomic_DNA"/>
</dbReference>
<keyword evidence="1" id="KW-0812">Transmembrane</keyword>
<comment type="caution">
    <text evidence="2">The sequence shown here is derived from an EMBL/GenBank/DDBJ whole genome shotgun (WGS) entry which is preliminary data.</text>
</comment>
<accession>A0ABR8XQU4</accession>
<dbReference type="GO" id="GO:0016853">
    <property type="term" value="F:isomerase activity"/>
    <property type="evidence" value="ECO:0007669"/>
    <property type="project" value="UniProtKB-KW"/>
</dbReference>
<dbReference type="Proteomes" id="UP000600565">
    <property type="component" value="Unassembled WGS sequence"/>
</dbReference>
<protein>
    <submittedName>
        <fullName evidence="2">Glucose-6-phosphate isomerase</fullName>
    </submittedName>
</protein>
<evidence type="ECO:0000256" key="1">
    <source>
        <dbReference type="SAM" id="Phobius"/>
    </source>
</evidence>
<keyword evidence="1" id="KW-1133">Transmembrane helix</keyword>
<gene>
    <name evidence="2" type="ORF">H9632_14695</name>
</gene>
<keyword evidence="3" id="KW-1185">Reference proteome</keyword>